<sequence length="269" mass="27826">MNTGVQARLDRISEDGRYLVIPMDHGITMGAVDGLADIESTIDGVTSGGATAVLTQKGIAPRVHDHKNGAGYVVHLNGSTTLGPDENDKRITGTVEDAIRVGADAVSVHINVGSTYEREQIADLGEITTKAAEYGMPVLAMTYARGPDVSDKSDPTAYAEDVAHAVRLGEELGADVVKTSYTGTPESFERVVEATRLPVVIAGGSKGTDRETLETVAGAMDAGAAGVSTGRSVFQHQNPRAITDGIAAVVRDGVDPEAAAKEAGLTAEA</sequence>
<dbReference type="Pfam" id="PF01791">
    <property type="entry name" value="DeoC"/>
    <property type="match status" value="1"/>
</dbReference>
<dbReference type="InterPro" id="IPR002915">
    <property type="entry name" value="DeoC/FbaB/LacD_aldolase"/>
</dbReference>
<evidence type="ECO:0000313" key="9">
    <source>
        <dbReference type="Proteomes" id="UP000198856"/>
    </source>
</evidence>
<feature type="active site" description="Schiff-base intermediate with dihydroxyacetone-P" evidence="7">
    <location>
        <position position="178"/>
    </location>
</feature>
<evidence type="ECO:0000256" key="7">
    <source>
        <dbReference type="PIRSR" id="PIRSR038992-1"/>
    </source>
</evidence>
<dbReference type="Gene3D" id="3.20.20.70">
    <property type="entry name" value="Aldolase class I"/>
    <property type="match status" value="1"/>
</dbReference>
<dbReference type="InterPro" id="IPR050456">
    <property type="entry name" value="DeoC/FbaB_aldolase"/>
</dbReference>
<dbReference type="GO" id="GO:0016744">
    <property type="term" value="F:transketolase or transaldolase activity"/>
    <property type="evidence" value="ECO:0007669"/>
    <property type="project" value="UniProtKB-UniRule"/>
</dbReference>
<accession>A0A1G8W4W4</accession>
<organism evidence="8 9">
    <name type="scientific">Halovenus aranensis</name>
    <dbReference type="NCBI Taxonomy" id="890420"/>
    <lineage>
        <taxon>Archaea</taxon>
        <taxon>Methanobacteriati</taxon>
        <taxon>Methanobacteriota</taxon>
        <taxon>Stenosarchaea group</taxon>
        <taxon>Halobacteria</taxon>
        <taxon>Halobacteriales</taxon>
        <taxon>Haloarculaceae</taxon>
        <taxon>Halovenus</taxon>
    </lineage>
</organism>
<feature type="binding site" evidence="5">
    <location>
        <begin position="143"/>
        <end position="145"/>
    </location>
    <ligand>
        <name>1-deoxy-D-threo-hexo-2,5-diulose 6-phosphate</name>
        <dbReference type="ChEBI" id="CHEBI:58861"/>
    </ligand>
</feature>
<dbReference type="OrthoDB" id="50091at2157"/>
<name>A0A1G8W4W4_9EURY</name>
<protein>
    <recommendedName>
        <fullName evidence="5 6">2-amino-3,7-dideoxy-D-threo-hept-6-ulosonate synthase</fullName>
        <shortName evidence="5">ADH synthase</shortName>
        <shortName evidence="5">ADHS</shortName>
        <shortName evidence="5">ADTH synthase</shortName>
        <ecNumber evidence="5 6">2.2.1.10</ecNumber>
    </recommendedName>
</protein>
<keyword evidence="3 5" id="KW-0057">Aromatic amino acid biosynthesis</keyword>
<evidence type="ECO:0000256" key="6">
    <source>
        <dbReference type="NCBIfam" id="TIGR01949"/>
    </source>
</evidence>
<evidence type="ECO:0000256" key="1">
    <source>
        <dbReference type="ARBA" id="ARBA00022605"/>
    </source>
</evidence>
<dbReference type="NCBIfam" id="NF005556">
    <property type="entry name" value="PRK07226.1"/>
    <property type="match status" value="1"/>
</dbReference>
<comment type="function">
    <text evidence="5">Catalyzes a transaldol reaction between 6-deoxy-5-ketofructose 1-phosphate (DKFP) and L-aspartate semialdehyde (ASA) with an elimination of hydroxypyruvaldehyde phosphate to yield 2-amino-3,7-dideoxy-D-threo-hept-6-ulosonate (ADH). Plays a key role in an alternative pathway of the biosynthesis of 3-dehydroquinate (DHQ), which is involved in the canonical pathway for the biosynthesis of aromatic amino acids.</text>
</comment>
<dbReference type="HAMAP" id="MF_00960">
    <property type="entry name" value="ADH_synthase"/>
    <property type="match status" value="1"/>
</dbReference>
<dbReference type="SUPFAM" id="SSF51569">
    <property type="entry name" value="Aldolase"/>
    <property type="match status" value="1"/>
</dbReference>
<dbReference type="GO" id="GO:0009073">
    <property type="term" value="P:aromatic amino acid family biosynthetic process"/>
    <property type="evidence" value="ECO:0007669"/>
    <property type="project" value="UniProtKB-UniRule"/>
</dbReference>
<keyword evidence="9" id="KW-1185">Reference proteome</keyword>
<dbReference type="PANTHER" id="PTHR47916">
    <property type="entry name" value="FRUCTOSE-BISPHOSPHATE ALDOLASE CLASS 1"/>
    <property type="match status" value="1"/>
</dbReference>
<dbReference type="NCBIfam" id="TIGR01949">
    <property type="entry name" value="ADH_synth"/>
    <property type="match status" value="1"/>
</dbReference>
<dbReference type="CDD" id="cd00958">
    <property type="entry name" value="DhnA"/>
    <property type="match status" value="1"/>
</dbReference>
<dbReference type="GO" id="GO:0008652">
    <property type="term" value="P:amino acid biosynthetic process"/>
    <property type="evidence" value="ECO:0007669"/>
    <property type="project" value="UniProtKB-KW"/>
</dbReference>
<dbReference type="SMART" id="SM01133">
    <property type="entry name" value="DeoC"/>
    <property type="match status" value="1"/>
</dbReference>
<comment type="similarity">
    <text evidence="5">Belongs to the DeoC/FbaB aldolase family. ADHS subfamily.</text>
</comment>
<dbReference type="GO" id="GO:0016836">
    <property type="term" value="F:hydro-lyase activity"/>
    <property type="evidence" value="ECO:0007669"/>
    <property type="project" value="InterPro"/>
</dbReference>
<dbReference type="InterPro" id="IPR010210">
    <property type="entry name" value="ADH_synthase"/>
</dbReference>
<dbReference type="InterPro" id="IPR013785">
    <property type="entry name" value="Aldolase_TIM"/>
</dbReference>
<keyword evidence="1 5" id="KW-0028">Amino-acid biosynthesis</keyword>
<dbReference type="EC" id="2.2.1.10" evidence="5 6"/>
<gene>
    <name evidence="5" type="primary">aroA'</name>
    <name evidence="8" type="ORF">SAMN05216226_10880</name>
</gene>
<dbReference type="Proteomes" id="UP000198856">
    <property type="component" value="Unassembled WGS sequence"/>
</dbReference>
<feature type="binding site" evidence="5">
    <location>
        <begin position="24"/>
        <end position="28"/>
    </location>
    <ligand>
        <name>1-deoxy-D-threo-hexo-2,5-diulose 6-phosphate</name>
        <dbReference type="ChEBI" id="CHEBI:58861"/>
    </ligand>
</feature>
<reference evidence="8 9" key="1">
    <citation type="submission" date="2016-10" db="EMBL/GenBank/DDBJ databases">
        <authorList>
            <person name="de Groot N.N."/>
        </authorList>
    </citation>
    <scope>NUCLEOTIDE SEQUENCE [LARGE SCALE GENOMIC DNA]</scope>
    <source>
        <strain evidence="8 9">IBRC-M10015</strain>
    </source>
</reference>
<feature type="binding site" evidence="5">
    <location>
        <begin position="203"/>
        <end position="204"/>
    </location>
    <ligand>
        <name>1-deoxy-D-threo-hexo-2,5-diulose 6-phosphate</name>
        <dbReference type="ChEBI" id="CHEBI:58861"/>
    </ligand>
</feature>
<feature type="binding site" evidence="5">
    <location>
        <begin position="230"/>
        <end position="231"/>
    </location>
    <ligand>
        <name>1-deoxy-D-threo-hexo-2,5-diulose 6-phosphate</name>
        <dbReference type="ChEBI" id="CHEBI:58861"/>
    </ligand>
</feature>
<feature type="active site" description="Proton donor" evidence="5 7">
    <location>
        <position position="143"/>
    </location>
</feature>
<dbReference type="PANTHER" id="PTHR47916:SF1">
    <property type="entry name" value="3-HYDROXY-5-PHOSPHONOOXYPENTANE-2,4-DIONE THIOLASE"/>
    <property type="match status" value="1"/>
</dbReference>
<dbReference type="GO" id="GO:0004332">
    <property type="term" value="F:fructose-bisphosphate aldolase activity"/>
    <property type="evidence" value="ECO:0007669"/>
    <property type="project" value="InterPro"/>
</dbReference>
<dbReference type="PIRSF" id="PIRSF038992">
    <property type="entry name" value="Aldolase_Ia"/>
    <property type="match status" value="1"/>
</dbReference>
<evidence type="ECO:0000256" key="5">
    <source>
        <dbReference type="HAMAP-Rule" id="MF_00960"/>
    </source>
</evidence>
<dbReference type="STRING" id="890420.SAMN05216226_10880"/>
<evidence type="ECO:0000256" key="3">
    <source>
        <dbReference type="ARBA" id="ARBA00023141"/>
    </source>
</evidence>
<evidence type="ECO:0000256" key="2">
    <source>
        <dbReference type="ARBA" id="ARBA00022679"/>
    </source>
</evidence>
<dbReference type="AlphaFoldDB" id="A0A1G8W4W4"/>
<comment type="catalytic activity">
    <reaction evidence="5">
        <text>1-deoxy-D-threo-hexo-2,5-diulose 6-phosphate + L-aspartate 4-semialdehyde = 2,3-dioxopropyl phosphate + 2-amino-2,3,7-trideoxy-D-lyxo-hept-6-ulosonate</text>
        <dbReference type="Rhea" id="RHEA:25952"/>
        <dbReference type="ChEBI" id="CHEBI:58859"/>
        <dbReference type="ChEBI" id="CHEBI:58860"/>
        <dbReference type="ChEBI" id="CHEBI:58861"/>
        <dbReference type="ChEBI" id="CHEBI:537519"/>
        <dbReference type="EC" id="2.2.1.10"/>
    </reaction>
</comment>
<dbReference type="RefSeq" id="WP_092702342.1">
    <property type="nucleotide sequence ID" value="NZ_FNFC01000008.1"/>
</dbReference>
<keyword evidence="4 5" id="KW-0704">Schiff base</keyword>
<dbReference type="InterPro" id="IPR041720">
    <property type="entry name" value="FbaB-like"/>
</dbReference>
<evidence type="ECO:0000256" key="4">
    <source>
        <dbReference type="ARBA" id="ARBA00023270"/>
    </source>
</evidence>
<feature type="active site" description="Proton acceptor" evidence="5">
    <location>
        <position position="24"/>
    </location>
</feature>
<proteinExistence type="inferred from homology"/>
<keyword evidence="2 5" id="KW-0808">Transferase</keyword>
<comment type="subunit">
    <text evidence="5">Homodecamer.</text>
</comment>
<evidence type="ECO:0000313" key="8">
    <source>
        <dbReference type="EMBL" id="SDJ73371.1"/>
    </source>
</evidence>
<feature type="active site" description="Schiff-base intermediate with substrate" evidence="5">
    <location>
        <position position="178"/>
    </location>
</feature>
<dbReference type="EMBL" id="FNFC01000008">
    <property type="protein sequence ID" value="SDJ73371.1"/>
    <property type="molecule type" value="Genomic_DNA"/>
</dbReference>